<reference evidence="1 2" key="1">
    <citation type="submission" date="2022-03" db="EMBL/GenBank/DDBJ databases">
        <authorList>
            <person name="Brunel B."/>
        </authorList>
    </citation>
    <scope>NUCLEOTIDE SEQUENCE [LARGE SCALE GENOMIC DNA]</scope>
    <source>
        <strain evidence="1">STM5069sample</strain>
    </source>
</reference>
<accession>A0ABM9EIF0</accession>
<proteinExistence type="predicted"/>
<evidence type="ECO:0000313" key="1">
    <source>
        <dbReference type="EMBL" id="CAH2409156.1"/>
    </source>
</evidence>
<sequence length="90" mass="9803">MLPHGCKDFYETLRAAVLCGQACVKDMGAIVFHGFWQGLAVLIAAPQPSPSMHRRPEPPPTASAAVHDRQLVHMLANMVLAAETRGNHVY</sequence>
<name>A0ABM9EIF0_9HYPH</name>
<organism evidence="1 2">
    <name type="scientific">Mesorhizobium escarrei</name>
    <dbReference type="NCBI Taxonomy" id="666018"/>
    <lineage>
        <taxon>Bacteria</taxon>
        <taxon>Pseudomonadati</taxon>
        <taxon>Pseudomonadota</taxon>
        <taxon>Alphaproteobacteria</taxon>
        <taxon>Hyphomicrobiales</taxon>
        <taxon>Phyllobacteriaceae</taxon>
        <taxon>Mesorhizobium</taxon>
    </lineage>
</organism>
<evidence type="ECO:0000313" key="2">
    <source>
        <dbReference type="Proteomes" id="UP001153050"/>
    </source>
</evidence>
<protein>
    <recommendedName>
        <fullName evidence="3">DUF982 domain-containing protein</fullName>
    </recommendedName>
</protein>
<dbReference type="EMBL" id="CAKXZT010000175">
    <property type="protein sequence ID" value="CAH2409156.1"/>
    <property type="molecule type" value="Genomic_DNA"/>
</dbReference>
<evidence type="ECO:0008006" key="3">
    <source>
        <dbReference type="Google" id="ProtNLM"/>
    </source>
</evidence>
<comment type="caution">
    <text evidence="1">The sequence shown here is derived from an EMBL/GenBank/DDBJ whole genome shotgun (WGS) entry which is preliminary data.</text>
</comment>
<gene>
    <name evidence="1" type="ORF">MES5069_760052</name>
</gene>
<dbReference type="Proteomes" id="UP001153050">
    <property type="component" value="Unassembled WGS sequence"/>
</dbReference>
<keyword evidence="2" id="KW-1185">Reference proteome</keyword>
<dbReference type="RefSeq" id="WP_027038737.1">
    <property type="nucleotide sequence ID" value="NZ_CAKXZT010000175.1"/>
</dbReference>